<evidence type="ECO:0000313" key="15">
    <source>
        <dbReference type="EMBL" id="KAK7253869.1"/>
    </source>
</evidence>
<keyword evidence="13" id="KW-0325">Glycoprotein</keyword>
<keyword evidence="10" id="KW-0560">Oxidoreductase</keyword>
<comment type="similarity">
    <text evidence="3">Belongs to the EROs family.</text>
</comment>
<evidence type="ECO:0000256" key="4">
    <source>
        <dbReference type="ARBA" id="ARBA00022448"/>
    </source>
</evidence>
<proteinExistence type="inferred from homology"/>
<comment type="subcellular location">
    <subcellularLocation>
        <location evidence="2">Endoplasmic reticulum membrane</location>
        <topology evidence="2">Peripheral membrane protein</topology>
        <orientation evidence="2">Lumenal side</orientation>
    </subcellularLocation>
</comment>
<evidence type="ECO:0000256" key="2">
    <source>
        <dbReference type="ARBA" id="ARBA00004367"/>
    </source>
</evidence>
<evidence type="ECO:0000256" key="12">
    <source>
        <dbReference type="ARBA" id="ARBA00023157"/>
    </source>
</evidence>
<name>A0ABR1GCQ0_AURAN</name>
<comment type="caution">
    <text evidence="15">The sequence shown here is derived from an EMBL/GenBank/DDBJ whole genome shotgun (WGS) entry which is preliminary data.</text>
</comment>
<evidence type="ECO:0000256" key="1">
    <source>
        <dbReference type="ARBA" id="ARBA00001974"/>
    </source>
</evidence>
<dbReference type="SUPFAM" id="SSF110019">
    <property type="entry name" value="ERO1-like"/>
    <property type="match status" value="1"/>
</dbReference>
<keyword evidence="11" id="KW-0472">Membrane</keyword>
<keyword evidence="6" id="KW-0732">Signal</keyword>
<comment type="cofactor">
    <cofactor evidence="1">
        <name>FAD</name>
        <dbReference type="ChEBI" id="CHEBI:57692"/>
    </cofactor>
</comment>
<accession>A0ABR1GCQ0</accession>
<organism evidence="15 16">
    <name type="scientific">Aureococcus anophagefferens</name>
    <name type="common">Harmful bloom alga</name>
    <dbReference type="NCBI Taxonomy" id="44056"/>
    <lineage>
        <taxon>Eukaryota</taxon>
        <taxon>Sar</taxon>
        <taxon>Stramenopiles</taxon>
        <taxon>Ochrophyta</taxon>
        <taxon>Pelagophyceae</taxon>
        <taxon>Pelagomonadales</taxon>
        <taxon>Pelagomonadaceae</taxon>
        <taxon>Aureococcus</taxon>
    </lineage>
</organism>
<keyword evidence="4" id="KW-0813">Transport</keyword>
<dbReference type="Pfam" id="PF04137">
    <property type="entry name" value="ERO1"/>
    <property type="match status" value="1"/>
</dbReference>
<dbReference type="Proteomes" id="UP001363151">
    <property type="component" value="Unassembled WGS sequence"/>
</dbReference>
<gene>
    <name evidence="15" type="ORF">SO694_00002835</name>
</gene>
<evidence type="ECO:0000256" key="7">
    <source>
        <dbReference type="ARBA" id="ARBA00022824"/>
    </source>
</evidence>
<evidence type="ECO:0000256" key="6">
    <source>
        <dbReference type="ARBA" id="ARBA00022729"/>
    </source>
</evidence>
<evidence type="ECO:0000256" key="10">
    <source>
        <dbReference type="ARBA" id="ARBA00023002"/>
    </source>
</evidence>
<dbReference type="InterPro" id="IPR037192">
    <property type="entry name" value="ERO1-like_sf"/>
</dbReference>
<evidence type="ECO:0000256" key="9">
    <source>
        <dbReference type="ARBA" id="ARBA00022982"/>
    </source>
</evidence>
<evidence type="ECO:0000256" key="13">
    <source>
        <dbReference type="ARBA" id="ARBA00023180"/>
    </source>
</evidence>
<keyword evidence="16" id="KW-1185">Reference proteome</keyword>
<reference evidence="15 16" key="1">
    <citation type="submission" date="2024-03" db="EMBL/GenBank/DDBJ databases">
        <title>Aureococcus anophagefferens CCMP1851 and Kratosvirus quantuckense: Draft genome of a second virus-susceptible host strain in the model system.</title>
        <authorList>
            <person name="Chase E."/>
            <person name="Truchon A.R."/>
            <person name="Schepens W."/>
            <person name="Wilhelm S.W."/>
        </authorList>
    </citation>
    <scope>NUCLEOTIDE SEQUENCE [LARGE SCALE GENOMIC DNA]</scope>
    <source>
        <strain evidence="15 16">CCMP1851</strain>
    </source>
</reference>
<evidence type="ECO:0000313" key="16">
    <source>
        <dbReference type="Proteomes" id="UP001363151"/>
    </source>
</evidence>
<keyword evidence="12" id="KW-1015">Disulfide bond</keyword>
<protein>
    <submittedName>
        <fullName evidence="15">Uncharacterized protein</fullName>
    </submittedName>
</protein>
<dbReference type="InterPro" id="IPR007266">
    <property type="entry name" value="Ero1"/>
</dbReference>
<sequence>MTEGPKEQTIGGFKIAYWRTGGPHGYDGEPARRIWRAIYEENCFDLDEAPSPKEQLVLAWRPAAS</sequence>
<keyword evidence="9" id="KW-0249">Electron transport</keyword>
<evidence type="ECO:0000256" key="5">
    <source>
        <dbReference type="ARBA" id="ARBA00022630"/>
    </source>
</evidence>
<evidence type="ECO:0000256" key="11">
    <source>
        <dbReference type="ARBA" id="ARBA00023136"/>
    </source>
</evidence>
<keyword evidence="14" id="KW-0676">Redox-active center</keyword>
<keyword evidence="7" id="KW-0256">Endoplasmic reticulum</keyword>
<evidence type="ECO:0000256" key="8">
    <source>
        <dbReference type="ARBA" id="ARBA00022827"/>
    </source>
</evidence>
<evidence type="ECO:0000256" key="14">
    <source>
        <dbReference type="ARBA" id="ARBA00023284"/>
    </source>
</evidence>
<keyword evidence="5" id="KW-0285">Flavoprotein</keyword>
<keyword evidence="8" id="KW-0274">FAD</keyword>
<evidence type="ECO:0000256" key="3">
    <source>
        <dbReference type="ARBA" id="ARBA00008277"/>
    </source>
</evidence>
<dbReference type="EMBL" id="JBBJCI010000034">
    <property type="protein sequence ID" value="KAK7253869.1"/>
    <property type="molecule type" value="Genomic_DNA"/>
</dbReference>